<dbReference type="SUPFAM" id="SSF54593">
    <property type="entry name" value="Glyoxalase/Bleomycin resistance protein/Dihydroxybiphenyl dioxygenase"/>
    <property type="match status" value="1"/>
</dbReference>
<dbReference type="OrthoDB" id="73504at2"/>
<dbReference type="RefSeq" id="WP_129892270.1">
    <property type="nucleotide sequence ID" value="NZ_CP035758.1"/>
</dbReference>
<dbReference type="EMBL" id="CP035758">
    <property type="protein sequence ID" value="QBD81209.1"/>
    <property type="molecule type" value="Genomic_DNA"/>
</dbReference>
<name>A0A4P6JZL4_KTERU</name>
<proteinExistence type="predicted"/>
<dbReference type="PROSITE" id="PS51819">
    <property type="entry name" value="VOC"/>
    <property type="match status" value="1"/>
</dbReference>
<dbReference type="InterPro" id="IPR029068">
    <property type="entry name" value="Glyas_Bleomycin-R_OHBP_Dase"/>
</dbReference>
<evidence type="ECO:0000313" key="3">
    <source>
        <dbReference type="Proteomes" id="UP000290365"/>
    </source>
</evidence>
<organism evidence="2 3">
    <name type="scientific">Ktedonosporobacter rubrisoli</name>
    <dbReference type="NCBI Taxonomy" id="2509675"/>
    <lineage>
        <taxon>Bacteria</taxon>
        <taxon>Bacillati</taxon>
        <taxon>Chloroflexota</taxon>
        <taxon>Ktedonobacteria</taxon>
        <taxon>Ktedonobacterales</taxon>
        <taxon>Ktedonosporobacteraceae</taxon>
        <taxon>Ktedonosporobacter</taxon>
    </lineage>
</organism>
<sequence length="120" mass="13789">MLVMPIVYVRDIEHSLLFYVVLGFELLRKHRKGRWAELRLGDAKLGLHTSADLPQLKEQPRVELAMESQEPLDLLQERLIEAGVPFERFVADEAFGSSLIVRDPDGLPIQINQHDPELYT</sequence>
<gene>
    <name evidence="2" type="ORF">EPA93_36635</name>
</gene>
<reference evidence="2 3" key="1">
    <citation type="submission" date="2019-01" db="EMBL/GenBank/DDBJ databases">
        <title>Ktedonosporobacter rubrisoli SCAWS-G2.</title>
        <authorList>
            <person name="Huang Y."/>
            <person name="Yan B."/>
        </authorList>
    </citation>
    <scope>NUCLEOTIDE SEQUENCE [LARGE SCALE GENOMIC DNA]</scope>
    <source>
        <strain evidence="2 3">SCAWS-G2</strain>
    </source>
</reference>
<dbReference type="Proteomes" id="UP000290365">
    <property type="component" value="Chromosome"/>
</dbReference>
<dbReference type="AlphaFoldDB" id="A0A4P6JZL4"/>
<evidence type="ECO:0000313" key="2">
    <source>
        <dbReference type="EMBL" id="QBD81209.1"/>
    </source>
</evidence>
<protein>
    <submittedName>
        <fullName evidence="2">VOC family protein</fullName>
    </submittedName>
</protein>
<dbReference type="InterPro" id="IPR037523">
    <property type="entry name" value="VOC_core"/>
</dbReference>
<dbReference type="KEGG" id="kbs:EPA93_36635"/>
<accession>A0A4P6JZL4</accession>
<dbReference type="Gene3D" id="3.10.180.10">
    <property type="entry name" value="2,3-Dihydroxybiphenyl 1,2-Dioxygenase, domain 1"/>
    <property type="match status" value="1"/>
</dbReference>
<keyword evidence="3" id="KW-1185">Reference proteome</keyword>
<evidence type="ECO:0000259" key="1">
    <source>
        <dbReference type="PROSITE" id="PS51819"/>
    </source>
</evidence>
<dbReference type="CDD" id="cd06587">
    <property type="entry name" value="VOC"/>
    <property type="match status" value="1"/>
</dbReference>
<dbReference type="InterPro" id="IPR004360">
    <property type="entry name" value="Glyas_Fos-R_dOase_dom"/>
</dbReference>
<feature type="domain" description="VOC" evidence="1">
    <location>
        <begin position="1"/>
        <end position="114"/>
    </location>
</feature>
<dbReference type="Pfam" id="PF00903">
    <property type="entry name" value="Glyoxalase"/>
    <property type="match status" value="1"/>
</dbReference>